<protein>
    <recommendedName>
        <fullName evidence="1">Methyltransferase type 11 domain-containing protein</fullName>
    </recommendedName>
</protein>
<dbReference type="InterPro" id="IPR029063">
    <property type="entry name" value="SAM-dependent_MTases_sf"/>
</dbReference>
<dbReference type="CDD" id="cd02440">
    <property type="entry name" value="AdoMet_MTases"/>
    <property type="match status" value="1"/>
</dbReference>
<name>A0A327NLB1_9BACT</name>
<dbReference type="GO" id="GO:0008757">
    <property type="term" value="F:S-adenosylmethionine-dependent methyltransferase activity"/>
    <property type="evidence" value="ECO:0007669"/>
    <property type="project" value="InterPro"/>
</dbReference>
<dbReference type="EMBL" id="QLII01000001">
    <property type="protein sequence ID" value="RAI76100.1"/>
    <property type="molecule type" value="Genomic_DNA"/>
</dbReference>
<evidence type="ECO:0000313" key="3">
    <source>
        <dbReference type="Proteomes" id="UP000249016"/>
    </source>
</evidence>
<accession>A0A327NLB1</accession>
<dbReference type="OrthoDB" id="1119595at2"/>
<dbReference type="SUPFAM" id="SSF53335">
    <property type="entry name" value="S-adenosyl-L-methionine-dependent methyltransferases"/>
    <property type="match status" value="1"/>
</dbReference>
<dbReference type="Gene3D" id="3.40.50.150">
    <property type="entry name" value="Vaccinia Virus protein VP39"/>
    <property type="match status" value="1"/>
</dbReference>
<feature type="domain" description="Methyltransferase type 11" evidence="1">
    <location>
        <begin position="70"/>
        <end position="166"/>
    </location>
</feature>
<comment type="caution">
    <text evidence="2">The sequence shown here is derived from an EMBL/GenBank/DDBJ whole genome shotgun (WGS) entry which is preliminary data.</text>
</comment>
<organism evidence="2 3">
    <name type="scientific">Spirosoma telluris</name>
    <dbReference type="NCBI Taxonomy" id="2183553"/>
    <lineage>
        <taxon>Bacteria</taxon>
        <taxon>Pseudomonadati</taxon>
        <taxon>Bacteroidota</taxon>
        <taxon>Cytophagia</taxon>
        <taxon>Cytophagales</taxon>
        <taxon>Cytophagaceae</taxon>
        <taxon>Spirosoma</taxon>
    </lineage>
</organism>
<proteinExistence type="predicted"/>
<gene>
    <name evidence="2" type="ORF">HMF3257_21380</name>
</gene>
<evidence type="ECO:0000313" key="2">
    <source>
        <dbReference type="EMBL" id="RAI76100.1"/>
    </source>
</evidence>
<dbReference type="AlphaFoldDB" id="A0A327NLB1"/>
<dbReference type="PANTHER" id="PTHR43861">
    <property type="entry name" value="TRANS-ACONITATE 2-METHYLTRANSFERASE-RELATED"/>
    <property type="match status" value="1"/>
</dbReference>
<dbReference type="Proteomes" id="UP000249016">
    <property type="component" value="Unassembled WGS sequence"/>
</dbReference>
<dbReference type="Pfam" id="PF08241">
    <property type="entry name" value="Methyltransf_11"/>
    <property type="match status" value="1"/>
</dbReference>
<dbReference type="InterPro" id="IPR013216">
    <property type="entry name" value="Methyltransf_11"/>
</dbReference>
<evidence type="ECO:0000259" key="1">
    <source>
        <dbReference type="Pfam" id="PF08241"/>
    </source>
</evidence>
<reference evidence="2 3" key="1">
    <citation type="submission" date="2018-06" db="EMBL/GenBank/DDBJ databases">
        <title>Spirosoma sp. HMF3257 Genome sequencing and assembly.</title>
        <authorList>
            <person name="Kang H."/>
            <person name="Cha I."/>
            <person name="Kim H."/>
            <person name="Kang J."/>
            <person name="Joh K."/>
        </authorList>
    </citation>
    <scope>NUCLEOTIDE SEQUENCE [LARGE SCALE GENOMIC DNA]</scope>
    <source>
        <strain evidence="2 3">HMF3257</strain>
    </source>
</reference>
<keyword evidence="3" id="KW-1185">Reference proteome</keyword>
<dbReference type="RefSeq" id="WP_111345293.1">
    <property type="nucleotide sequence ID" value="NZ_QLII01000001.1"/>
</dbReference>
<sequence>MISQKISTNYSEGVADEIVALKGYQDSQYEILHASRTVNDYITNKETSSVAAKEYAKLLSYLPKGPLKILDIGVGMGQSSALLASKGHEVYALEPNPVYCDIIAQLAKKMNLNIRTIEGVAEDLDKLGEQNFDVVFFNASLHHCDQPNKALENSYNLLKQDGYIVLASENYLRPWMSKKRWYYKLEHFPEQMGHYGGNEHVYYNWEYVNFLKTNRFRHIQLTPSAYETEPLERLEVILSKRINGVRVYSPSRVMARLLYYMTTSAVLKSTFLFNLLSRTSVVAANFIGRKASKL</sequence>